<protein>
    <submittedName>
        <fullName evidence="1">Uncharacterized protein</fullName>
    </submittedName>
</protein>
<dbReference type="EMBL" id="JABSTQ010010057">
    <property type="protein sequence ID" value="KAG0423779.1"/>
    <property type="molecule type" value="Genomic_DNA"/>
</dbReference>
<organism evidence="1 2">
    <name type="scientific">Ixodes persulcatus</name>
    <name type="common">Taiga tick</name>
    <dbReference type="NCBI Taxonomy" id="34615"/>
    <lineage>
        <taxon>Eukaryota</taxon>
        <taxon>Metazoa</taxon>
        <taxon>Ecdysozoa</taxon>
        <taxon>Arthropoda</taxon>
        <taxon>Chelicerata</taxon>
        <taxon>Arachnida</taxon>
        <taxon>Acari</taxon>
        <taxon>Parasitiformes</taxon>
        <taxon>Ixodida</taxon>
        <taxon>Ixodoidea</taxon>
        <taxon>Ixodidae</taxon>
        <taxon>Ixodinae</taxon>
        <taxon>Ixodes</taxon>
    </lineage>
</organism>
<dbReference type="Proteomes" id="UP000805193">
    <property type="component" value="Unassembled WGS sequence"/>
</dbReference>
<evidence type="ECO:0000313" key="1">
    <source>
        <dbReference type="EMBL" id="KAG0423779.1"/>
    </source>
</evidence>
<keyword evidence="2" id="KW-1185">Reference proteome</keyword>
<comment type="caution">
    <text evidence="1">The sequence shown here is derived from an EMBL/GenBank/DDBJ whole genome shotgun (WGS) entry which is preliminary data.</text>
</comment>
<gene>
    <name evidence="1" type="ORF">HPB47_000458</name>
</gene>
<name>A0AC60PT20_IXOPE</name>
<proteinExistence type="predicted"/>
<evidence type="ECO:0000313" key="2">
    <source>
        <dbReference type="Proteomes" id="UP000805193"/>
    </source>
</evidence>
<reference evidence="1 2" key="1">
    <citation type="journal article" date="2020" name="Cell">
        <title>Large-Scale Comparative Analyses of Tick Genomes Elucidate Their Genetic Diversity and Vector Capacities.</title>
        <authorList>
            <consortium name="Tick Genome and Microbiome Consortium (TIGMIC)"/>
            <person name="Jia N."/>
            <person name="Wang J."/>
            <person name="Shi W."/>
            <person name="Du L."/>
            <person name="Sun Y."/>
            <person name="Zhan W."/>
            <person name="Jiang J.F."/>
            <person name="Wang Q."/>
            <person name="Zhang B."/>
            <person name="Ji P."/>
            <person name="Bell-Sakyi L."/>
            <person name="Cui X.M."/>
            <person name="Yuan T.T."/>
            <person name="Jiang B.G."/>
            <person name="Yang W.F."/>
            <person name="Lam T.T."/>
            <person name="Chang Q.C."/>
            <person name="Ding S.J."/>
            <person name="Wang X.J."/>
            <person name="Zhu J.G."/>
            <person name="Ruan X.D."/>
            <person name="Zhao L."/>
            <person name="Wei J.T."/>
            <person name="Ye R.Z."/>
            <person name="Que T.C."/>
            <person name="Du C.H."/>
            <person name="Zhou Y.H."/>
            <person name="Cheng J.X."/>
            <person name="Dai P.F."/>
            <person name="Guo W.B."/>
            <person name="Han X.H."/>
            <person name="Huang E.J."/>
            <person name="Li L.F."/>
            <person name="Wei W."/>
            <person name="Gao Y.C."/>
            <person name="Liu J.Z."/>
            <person name="Shao H.Z."/>
            <person name="Wang X."/>
            <person name="Wang C.C."/>
            <person name="Yang T.C."/>
            <person name="Huo Q.B."/>
            <person name="Li W."/>
            <person name="Chen H.Y."/>
            <person name="Chen S.E."/>
            <person name="Zhou L.G."/>
            <person name="Ni X.B."/>
            <person name="Tian J.H."/>
            <person name="Sheng Y."/>
            <person name="Liu T."/>
            <person name="Pan Y.S."/>
            <person name="Xia L.Y."/>
            <person name="Li J."/>
            <person name="Zhao F."/>
            <person name="Cao W.C."/>
        </authorList>
    </citation>
    <scope>NUCLEOTIDE SEQUENCE [LARGE SCALE GENOMIC DNA]</scope>
    <source>
        <strain evidence="1">Iper-2018</strain>
    </source>
</reference>
<sequence>MCLTLDTLVVLPVSSINAFVDKAHETSRLLLEGERVLEAGHMFSCSIKKLNKECYTFIGFVFPMSALTSDQHELEITLNGKVMSCTDAWHHSLRKLFVSVAYGLSFHMKEKSAPFLRGARIT</sequence>
<accession>A0AC60PT20</accession>